<evidence type="ECO:0000313" key="3">
    <source>
        <dbReference type="Proteomes" id="UP001501705"/>
    </source>
</evidence>
<accession>A0ABN2BZZ5</accession>
<dbReference type="Proteomes" id="UP001501705">
    <property type="component" value="Unassembled WGS sequence"/>
</dbReference>
<comment type="caution">
    <text evidence="2">The sequence shown here is derived from an EMBL/GenBank/DDBJ whole genome shotgun (WGS) entry which is preliminary data.</text>
</comment>
<organism evidence="2 3">
    <name type="scientific">Kribbella hippodromi</name>
    <dbReference type="NCBI Taxonomy" id="434347"/>
    <lineage>
        <taxon>Bacteria</taxon>
        <taxon>Bacillati</taxon>
        <taxon>Actinomycetota</taxon>
        <taxon>Actinomycetes</taxon>
        <taxon>Propionibacteriales</taxon>
        <taxon>Kribbellaceae</taxon>
        <taxon>Kribbella</taxon>
    </lineage>
</organism>
<keyword evidence="3" id="KW-1185">Reference proteome</keyword>
<protein>
    <recommendedName>
        <fullName evidence="4">DUF3253 domain-containing protein</fullName>
    </recommendedName>
</protein>
<evidence type="ECO:0000313" key="2">
    <source>
        <dbReference type="EMBL" id="GAA1549807.1"/>
    </source>
</evidence>
<proteinExistence type="predicted"/>
<dbReference type="EMBL" id="BAAAPH010000001">
    <property type="protein sequence ID" value="GAA1549807.1"/>
    <property type="molecule type" value="Genomic_DNA"/>
</dbReference>
<name>A0ABN2BZZ5_9ACTN</name>
<dbReference type="RefSeq" id="WP_344231452.1">
    <property type="nucleotide sequence ID" value="NZ_BAAAPH010000001.1"/>
</dbReference>
<sequence>MDGVDPRQLALDFMAPIPPGAYDGVEQAEQNTEDGWRAYARAELEVLARTGLTFTADDLVKVIGAPDHPNRIGAAFLSARKAGIIEPTGEVRPSTTPSRHGSLVRVWKGSDNPSPNPSGKDAA</sequence>
<feature type="region of interest" description="Disordered" evidence="1">
    <location>
        <begin position="87"/>
        <end position="123"/>
    </location>
</feature>
<reference evidence="2 3" key="1">
    <citation type="journal article" date="2019" name="Int. J. Syst. Evol. Microbiol.">
        <title>The Global Catalogue of Microorganisms (GCM) 10K type strain sequencing project: providing services to taxonomists for standard genome sequencing and annotation.</title>
        <authorList>
            <consortium name="The Broad Institute Genomics Platform"/>
            <consortium name="The Broad Institute Genome Sequencing Center for Infectious Disease"/>
            <person name="Wu L."/>
            <person name="Ma J."/>
        </authorList>
    </citation>
    <scope>NUCLEOTIDE SEQUENCE [LARGE SCALE GENOMIC DNA]</scope>
    <source>
        <strain evidence="2 3">JCM 15572</strain>
    </source>
</reference>
<evidence type="ECO:0008006" key="4">
    <source>
        <dbReference type="Google" id="ProtNLM"/>
    </source>
</evidence>
<evidence type="ECO:0000256" key="1">
    <source>
        <dbReference type="SAM" id="MobiDB-lite"/>
    </source>
</evidence>
<gene>
    <name evidence="2" type="ORF">GCM10009804_02990</name>
</gene>